<evidence type="ECO:0000256" key="22">
    <source>
        <dbReference type="PROSITE-ProRule" id="PRU00047"/>
    </source>
</evidence>
<keyword evidence="16" id="KW-0238">DNA-binding</keyword>
<evidence type="ECO:0000256" key="10">
    <source>
        <dbReference type="ARBA" id="ARBA00022801"/>
    </source>
</evidence>
<name>A0AA91PZN8_CLALS</name>
<keyword evidence="22" id="KW-0863">Zinc-finger</keyword>
<dbReference type="Gene3D" id="4.10.60.10">
    <property type="entry name" value="Zinc finger, CCHC-type"/>
    <property type="match status" value="1"/>
</dbReference>
<keyword evidence="11" id="KW-0460">Magnesium</keyword>
<accession>A0AA91PZN8</accession>
<organism evidence="25 26">
    <name type="scientific">Clavispora lusitaniae</name>
    <name type="common">Candida lusitaniae</name>
    <dbReference type="NCBI Taxonomy" id="36911"/>
    <lineage>
        <taxon>Eukaryota</taxon>
        <taxon>Fungi</taxon>
        <taxon>Dikarya</taxon>
        <taxon>Ascomycota</taxon>
        <taxon>Saccharomycotina</taxon>
        <taxon>Pichiomycetes</taxon>
        <taxon>Metschnikowiaceae</taxon>
        <taxon>Clavispora</taxon>
    </lineage>
</organism>
<keyword evidence="15" id="KW-0239">DNA-directed DNA polymerase</keyword>
<keyword evidence="12" id="KW-0694">RNA-binding</keyword>
<dbReference type="GO" id="GO:0008270">
    <property type="term" value="F:zinc ion binding"/>
    <property type="evidence" value="ECO:0007669"/>
    <property type="project" value="UniProtKB-KW"/>
</dbReference>
<evidence type="ECO:0000256" key="7">
    <source>
        <dbReference type="ARBA" id="ARBA00022722"/>
    </source>
</evidence>
<comment type="catalytic activity">
    <reaction evidence="21">
        <text>DNA(n) + a 2'-deoxyribonucleoside 5'-triphosphate = DNA(n+1) + diphosphate</text>
        <dbReference type="Rhea" id="RHEA:22508"/>
        <dbReference type="Rhea" id="RHEA-COMP:17339"/>
        <dbReference type="Rhea" id="RHEA-COMP:17340"/>
        <dbReference type="ChEBI" id="CHEBI:33019"/>
        <dbReference type="ChEBI" id="CHEBI:61560"/>
        <dbReference type="ChEBI" id="CHEBI:173112"/>
        <dbReference type="EC" id="2.7.7.7"/>
    </reaction>
</comment>
<gene>
    <name evidence="25" type="ORF">A9F13_08g02420</name>
</gene>
<dbReference type="SUPFAM" id="SSF57756">
    <property type="entry name" value="Retrovirus zinc finger-like domains"/>
    <property type="match status" value="1"/>
</dbReference>
<comment type="subcellular location">
    <subcellularLocation>
        <location evidence="2">Cytoplasm</location>
    </subcellularLocation>
</comment>
<keyword evidence="6" id="KW-0548">Nucleotidyltransferase</keyword>
<dbReference type="SUPFAM" id="SSF53098">
    <property type="entry name" value="Ribonuclease H-like"/>
    <property type="match status" value="1"/>
</dbReference>
<dbReference type="GO" id="GO:0003964">
    <property type="term" value="F:RNA-directed DNA polymerase activity"/>
    <property type="evidence" value="ECO:0007669"/>
    <property type="project" value="UniProtKB-KW"/>
</dbReference>
<evidence type="ECO:0000256" key="21">
    <source>
        <dbReference type="ARBA" id="ARBA00049244"/>
    </source>
</evidence>
<dbReference type="KEGG" id="clus:A9F13_08g02420"/>
<dbReference type="InterPro" id="IPR001584">
    <property type="entry name" value="Integrase_cat-core"/>
</dbReference>
<dbReference type="GO" id="GO:0006310">
    <property type="term" value="P:DNA recombination"/>
    <property type="evidence" value="ECO:0007669"/>
    <property type="project" value="UniProtKB-KW"/>
</dbReference>
<comment type="caution">
    <text evidence="25">The sequence shown here is derived from an EMBL/GenBank/DDBJ whole genome shotgun (WGS) entry which is preliminary data.</text>
</comment>
<dbReference type="GO" id="GO:0003677">
    <property type="term" value="F:DNA binding"/>
    <property type="evidence" value="ECO:0007669"/>
    <property type="project" value="UniProtKB-KW"/>
</dbReference>
<dbReference type="GO" id="GO:0015074">
    <property type="term" value="P:DNA integration"/>
    <property type="evidence" value="ECO:0007669"/>
    <property type="project" value="UniProtKB-KW"/>
</dbReference>
<dbReference type="GO" id="GO:0005634">
    <property type="term" value="C:nucleus"/>
    <property type="evidence" value="ECO:0007669"/>
    <property type="project" value="UniProtKB-ARBA"/>
</dbReference>
<keyword evidence="7" id="KW-0540">Nuclease</keyword>
<evidence type="ECO:0000256" key="19">
    <source>
        <dbReference type="ARBA" id="ARBA00025615"/>
    </source>
</evidence>
<dbReference type="GO" id="GO:0005737">
    <property type="term" value="C:cytoplasm"/>
    <property type="evidence" value="ECO:0007669"/>
    <property type="project" value="UniProtKB-SubCell"/>
</dbReference>
<evidence type="ECO:0000313" key="26">
    <source>
        <dbReference type="Proteomes" id="UP000195602"/>
    </source>
</evidence>
<comment type="function">
    <text evidence="18">Reverse transcriptase/ribonuclease H (RT) is a multifunctional enzyme that catalyzes the conversion of the retro-elements RNA genome into dsDNA within the VLP. The enzyme displays a DNA polymerase activity that can copy either DNA or RNA templates, and a ribonuclease H (RNase H) activity that cleaves the RNA strand of RNA-DNA heteroduplexes during plus-strand synthesis and hydrolyzes RNA primers. The conversion leads to a linear dsDNA copy of the retrotransposon that includes long terminal repeats (LTRs) at both ends.</text>
</comment>
<feature type="domain" description="CCHC-type" evidence="23">
    <location>
        <begin position="248"/>
        <end position="261"/>
    </location>
</feature>
<evidence type="ECO:0000256" key="3">
    <source>
        <dbReference type="ARBA" id="ARBA00022490"/>
    </source>
</evidence>
<feature type="domain" description="Integrase catalytic" evidence="24">
    <location>
        <begin position="519"/>
        <end position="681"/>
    </location>
</feature>
<dbReference type="Gene3D" id="3.30.420.10">
    <property type="entry name" value="Ribonuclease H-like superfamily/Ribonuclease H"/>
    <property type="match status" value="1"/>
</dbReference>
<keyword evidence="17" id="KW-0233">DNA recombination</keyword>
<keyword evidence="22" id="KW-0862">Zinc</keyword>
<dbReference type="PANTHER" id="PTHR42648:SF11">
    <property type="entry name" value="TRANSPOSON TY4-P GAG-POL POLYPROTEIN"/>
    <property type="match status" value="1"/>
</dbReference>
<evidence type="ECO:0000256" key="16">
    <source>
        <dbReference type="ARBA" id="ARBA00023125"/>
    </source>
</evidence>
<dbReference type="GO" id="GO:0032196">
    <property type="term" value="P:transposition"/>
    <property type="evidence" value="ECO:0007669"/>
    <property type="project" value="UniProtKB-KW"/>
</dbReference>
<evidence type="ECO:0000256" key="4">
    <source>
        <dbReference type="ARBA" id="ARBA00022578"/>
    </source>
</evidence>
<evidence type="ECO:0000256" key="8">
    <source>
        <dbReference type="ARBA" id="ARBA00022723"/>
    </source>
</evidence>
<evidence type="ECO:0000259" key="24">
    <source>
        <dbReference type="PROSITE" id="PS50994"/>
    </source>
</evidence>
<dbReference type="GO" id="GO:0004523">
    <property type="term" value="F:RNA-DNA hybrid ribonuclease activity"/>
    <property type="evidence" value="ECO:0007669"/>
    <property type="project" value="UniProtKB-EC"/>
</dbReference>
<dbReference type="PROSITE" id="PS50158">
    <property type="entry name" value="ZF_CCHC"/>
    <property type="match status" value="1"/>
</dbReference>
<evidence type="ECO:0000256" key="20">
    <source>
        <dbReference type="ARBA" id="ARBA00048173"/>
    </source>
</evidence>
<comment type="catalytic activity">
    <reaction evidence="20">
        <text>DNA(n) + a 2'-deoxyribonucleoside 5'-triphosphate = DNA(n+1) + diphosphate</text>
        <dbReference type="Rhea" id="RHEA:22508"/>
        <dbReference type="Rhea" id="RHEA-COMP:17339"/>
        <dbReference type="Rhea" id="RHEA-COMP:17340"/>
        <dbReference type="ChEBI" id="CHEBI:33019"/>
        <dbReference type="ChEBI" id="CHEBI:61560"/>
        <dbReference type="ChEBI" id="CHEBI:173112"/>
        <dbReference type="EC" id="2.7.7.49"/>
    </reaction>
</comment>
<evidence type="ECO:0000259" key="23">
    <source>
        <dbReference type="PROSITE" id="PS50158"/>
    </source>
</evidence>
<dbReference type="GO" id="GO:0003887">
    <property type="term" value="F:DNA-directed DNA polymerase activity"/>
    <property type="evidence" value="ECO:0007669"/>
    <property type="project" value="UniProtKB-KW"/>
</dbReference>
<dbReference type="PANTHER" id="PTHR42648">
    <property type="entry name" value="TRANSPOSASE, PUTATIVE-RELATED"/>
    <property type="match status" value="1"/>
</dbReference>
<dbReference type="Proteomes" id="UP000195602">
    <property type="component" value="Unassembled WGS sequence"/>
</dbReference>
<evidence type="ECO:0000256" key="6">
    <source>
        <dbReference type="ARBA" id="ARBA00022695"/>
    </source>
</evidence>
<evidence type="ECO:0000256" key="14">
    <source>
        <dbReference type="ARBA" id="ARBA00022918"/>
    </source>
</evidence>
<keyword evidence="4" id="KW-0815">Transposition</keyword>
<dbReference type="PROSITE" id="PS50994">
    <property type="entry name" value="INTEGRASE"/>
    <property type="match status" value="1"/>
</dbReference>
<dbReference type="InterPro" id="IPR036397">
    <property type="entry name" value="RNaseH_sf"/>
</dbReference>
<keyword evidence="8" id="KW-0479">Metal-binding</keyword>
<keyword evidence="10" id="KW-0378">Hydrolase</keyword>
<keyword evidence="3" id="KW-0963">Cytoplasm</keyword>
<sequence length="789" mass="90134">MVISIVYDKPVPSMPIKLLGNANFRSWYPMFCAEIEEWAPKLAAFLKGPQFITGVGYDFEISAFMRKNASEKIYRQICTFDSFESFVKKDHTPTMRERAECLHYIANLEGVEESMIEQIRSREEITLIENTIIEVAKNRDMNVRGVLIVLKLWVATRNTMSLRYPDVPYFHSGFPFTHGMTRIEKQLLESLRYEDVWPVPSEHFEETMFFRMLRARGYIPDPSPMTIGPAPGNKRRRTSESKIGDVTCFFCEEKGHVASECDDVPSASTSFKKLRRFLVEAWSTKKSKRRQEEVTSFISANDFADESDYIGYSEPEDNFDSPGGREGSSELSQPMDFLWSTASVVHVVTKKDLLHDFVDKNIYLRTGAHVTKMWGSGTLYLRLINGMVFKLENVHYHPDFHCNIISSRCAIKDGFKPIFMGDGLYMDLQRTDKISEIGTKEMFIIPAVAIKPTSDISGDDIVLATDLESQLMHRRLGHPSPRQYRLLMQTYPELDISAPSKCTSCAKGNTISSVPSPTEAQRPLEILYVDICMSPADNDEMVLIIIDQYSRYTKVIPLLSTRGVSFLIMDFINSAHFSLPGKPKCEILRSHDGSKFVDEDFELFCCQKGIELELHECLEDNSIFVQLCKAFRTKTAVLMKDARMPQRYWSYAFKMAVRYHNFFPLSQISNEVPVFRWCGQRCYLPRFRAFGCLVAGKPSEDYGKNATSVRGAFLGFAPGKKNSYVYDSETGATVEVESAIFLDDRTYFEEEPESDVEDQNQVIPRAGGIFEMNQDQPPLQTGGIYQITY</sequence>
<evidence type="ECO:0000256" key="5">
    <source>
        <dbReference type="ARBA" id="ARBA00022679"/>
    </source>
</evidence>
<protein>
    <submittedName>
        <fullName evidence="25">Retrotransposon</fullName>
    </submittedName>
</protein>
<evidence type="ECO:0000313" key="25">
    <source>
        <dbReference type="EMBL" id="OVF08530.1"/>
    </source>
</evidence>
<evidence type="ECO:0000256" key="1">
    <source>
        <dbReference type="ARBA" id="ARBA00000077"/>
    </source>
</evidence>
<evidence type="ECO:0000256" key="12">
    <source>
        <dbReference type="ARBA" id="ARBA00022884"/>
    </source>
</evidence>
<keyword evidence="9" id="KW-0255">Endonuclease</keyword>
<dbReference type="InterPro" id="IPR012337">
    <property type="entry name" value="RNaseH-like_sf"/>
</dbReference>
<comment type="catalytic activity">
    <reaction evidence="1">
        <text>Endonucleolytic cleavage to 5'-phosphomonoester.</text>
        <dbReference type="EC" id="3.1.26.4"/>
    </reaction>
</comment>
<evidence type="ECO:0000256" key="2">
    <source>
        <dbReference type="ARBA" id="ARBA00004496"/>
    </source>
</evidence>
<evidence type="ECO:0000256" key="11">
    <source>
        <dbReference type="ARBA" id="ARBA00022842"/>
    </source>
</evidence>
<evidence type="ECO:0000256" key="18">
    <source>
        <dbReference type="ARBA" id="ARBA00025590"/>
    </source>
</evidence>
<comment type="function">
    <text evidence="19">Integrase (IN) targets the VLP to the nucleus, where a subparticle preintegration complex (PIC) containing at least integrase and the newly synthesized dsDNA copy of the retrotransposon must transit the nuclear membrane. Once in the nucleus, integrase performs the integration of the dsDNA into the host genome.</text>
</comment>
<proteinExistence type="predicted"/>
<evidence type="ECO:0000256" key="9">
    <source>
        <dbReference type="ARBA" id="ARBA00022759"/>
    </source>
</evidence>
<evidence type="ECO:0000256" key="17">
    <source>
        <dbReference type="ARBA" id="ARBA00023172"/>
    </source>
</evidence>
<keyword evidence="14" id="KW-0695">RNA-directed DNA polymerase</keyword>
<reference evidence="25 26" key="1">
    <citation type="submission" date="2017-04" db="EMBL/GenBank/DDBJ databases">
        <title>Draft genome of the yeast Clavispora lusitaniae type strain CBS 6936.</title>
        <authorList>
            <person name="Durrens P."/>
            <person name="Klopp C."/>
            <person name="Biteau N."/>
            <person name="Fitton-Ouhabi V."/>
            <person name="Dementhon K."/>
            <person name="Accoceberry I."/>
            <person name="Sherman D.J."/>
            <person name="Noel T."/>
        </authorList>
    </citation>
    <scope>NUCLEOTIDE SEQUENCE [LARGE SCALE GENOMIC DNA]</scope>
    <source>
        <strain evidence="25 26">CBS 6936</strain>
    </source>
</reference>
<dbReference type="InterPro" id="IPR036875">
    <property type="entry name" value="Znf_CCHC_sf"/>
</dbReference>
<keyword evidence="13" id="KW-0229">DNA integration</keyword>
<evidence type="ECO:0000256" key="15">
    <source>
        <dbReference type="ARBA" id="ARBA00022932"/>
    </source>
</evidence>
<dbReference type="EMBL" id="LYUB02000008">
    <property type="protein sequence ID" value="OVF08530.1"/>
    <property type="molecule type" value="Genomic_DNA"/>
</dbReference>
<dbReference type="InterPro" id="IPR039537">
    <property type="entry name" value="Retrotran_Ty1/copia-like"/>
</dbReference>
<dbReference type="AlphaFoldDB" id="A0AA91PZN8"/>
<dbReference type="GO" id="GO:0003723">
    <property type="term" value="F:RNA binding"/>
    <property type="evidence" value="ECO:0007669"/>
    <property type="project" value="UniProtKB-KW"/>
</dbReference>
<evidence type="ECO:0000256" key="13">
    <source>
        <dbReference type="ARBA" id="ARBA00022908"/>
    </source>
</evidence>
<dbReference type="InterPro" id="IPR001878">
    <property type="entry name" value="Znf_CCHC"/>
</dbReference>
<keyword evidence="5" id="KW-0808">Transferase</keyword>